<dbReference type="GO" id="GO:0035269">
    <property type="term" value="P:protein O-linked glycosylation via mannose"/>
    <property type="evidence" value="ECO:0007669"/>
    <property type="project" value="TreeGrafter"/>
</dbReference>
<feature type="region of interest" description="Disordered" evidence="3">
    <location>
        <begin position="306"/>
        <end position="375"/>
    </location>
</feature>
<feature type="compositionally biased region" description="Basic and acidic residues" evidence="3">
    <location>
        <begin position="350"/>
        <end position="363"/>
    </location>
</feature>
<evidence type="ECO:0000256" key="3">
    <source>
        <dbReference type="SAM" id="MobiDB-lite"/>
    </source>
</evidence>
<gene>
    <name evidence="5" type="ORF">MANT1106_LOCUS7483</name>
</gene>
<protein>
    <submittedName>
        <fullName evidence="5">Uncharacterized protein</fullName>
    </submittedName>
</protein>
<dbReference type="GO" id="GO:0005783">
    <property type="term" value="C:endoplasmic reticulum"/>
    <property type="evidence" value="ECO:0007669"/>
    <property type="project" value="TreeGrafter"/>
</dbReference>
<evidence type="ECO:0000256" key="4">
    <source>
        <dbReference type="SAM" id="Phobius"/>
    </source>
</evidence>
<dbReference type="GO" id="GO:0000030">
    <property type="term" value="F:mannosyltransferase activity"/>
    <property type="evidence" value="ECO:0007669"/>
    <property type="project" value="TreeGrafter"/>
</dbReference>
<dbReference type="GO" id="GO:0030968">
    <property type="term" value="P:endoplasmic reticulum unfolded protein response"/>
    <property type="evidence" value="ECO:0007669"/>
    <property type="project" value="TreeGrafter"/>
</dbReference>
<evidence type="ECO:0000256" key="2">
    <source>
        <dbReference type="ARBA" id="ARBA00022803"/>
    </source>
</evidence>
<dbReference type="InterPro" id="IPR052346">
    <property type="entry name" value="O-mannosyl-transferase_TMTC"/>
</dbReference>
<feature type="compositionally biased region" description="Basic and acidic residues" evidence="3">
    <location>
        <begin position="74"/>
        <end position="83"/>
    </location>
</feature>
<organism evidence="5">
    <name type="scientific">Mantoniella antarctica</name>
    <dbReference type="NCBI Taxonomy" id="81844"/>
    <lineage>
        <taxon>Eukaryota</taxon>
        <taxon>Viridiplantae</taxon>
        <taxon>Chlorophyta</taxon>
        <taxon>Mamiellophyceae</taxon>
        <taxon>Mamiellales</taxon>
        <taxon>Mamiellaceae</taxon>
        <taxon>Mantoniella</taxon>
    </lineage>
</organism>
<feature type="transmembrane region" description="Helical" evidence="4">
    <location>
        <begin position="588"/>
        <end position="607"/>
    </location>
</feature>
<dbReference type="AlphaFoldDB" id="A0A7S0SFZ9"/>
<keyword evidence="4" id="KW-1133">Transmembrane helix</keyword>
<name>A0A7S0SFZ9_9CHLO</name>
<keyword evidence="1" id="KW-0677">Repeat</keyword>
<keyword evidence="4" id="KW-0472">Membrane</keyword>
<feature type="compositionally biased region" description="Low complexity" evidence="3">
    <location>
        <begin position="312"/>
        <end position="342"/>
    </location>
</feature>
<sequence>MDPPPLRTSPPKQEHREELEVALIVPSSAERSKGPNKPDDSPESKRAFALAVRKRAGERNANKSWANALGNEGRLNESGREDWSPSTVSQDDASSVKSGSGSSMKFQKRTQQRAEPGLSAALGWNANTFVKLPPGTALNKDMAASPVPRMSATARILAFREAEMSRLRGHLQSVVANYEHLDVKSAWKSALGRLRPVLVLLRLAQETSEREMSEREMSEREMSERKTSERWDEGPRSPAQGPGPVCLRLRSLEGVALVLLAAAVYANTLQAGFTFDDQFAILSNNDVLDGLRWSAVTRPDAGRYRASGAEDLSGGSPSPSSPLSSSSSYYSSVSSSGGSDTPGDGGGGGGKREYTGEYGDSTREQLTVDGDSGDGPTRFPALPKLFTGALWVNDFWGQNLTSAGSHKSWRPLTVLSFRLNAAIGGLEPTPPEHDQETSEIAKMRPSPFGFHAVNIVLHCVVTILVHRLALRLAAVRYIGDYTRVNRYPTGRQSGMELPSTSPWPVRRQAWLAAALFAVHPVHTEAVSGLVGRAELLCGIFYLAGILAYGNAAAAGKLCSVAWALVAAAMVFTATLCKESGITAAGVYAAYELLIVAGVGGGGGGTWGQRRYSWQ</sequence>
<feature type="compositionally biased region" description="Polar residues" evidence="3">
    <location>
        <begin position="84"/>
        <end position="93"/>
    </location>
</feature>
<dbReference type="EMBL" id="HBFC01012847">
    <property type="protein sequence ID" value="CAD8704801.1"/>
    <property type="molecule type" value="Transcribed_RNA"/>
</dbReference>
<proteinExistence type="predicted"/>
<feature type="region of interest" description="Disordered" evidence="3">
    <location>
        <begin position="209"/>
        <end position="244"/>
    </location>
</feature>
<keyword evidence="2" id="KW-0802">TPR repeat</keyword>
<feature type="compositionally biased region" description="Basic and acidic residues" evidence="3">
    <location>
        <begin position="209"/>
        <end position="235"/>
    </location>
</feature>
<feature type="compositionally biased region" description="Basic and acidic residues" evidence="3">
    <location>
        <begin position="30"/>
        <end position="46"/>
    </location>
</feature>
<feature type="region of interest" description="Disordered" evidence="3">
    <location>
        <begin position="1"/>
        <end position="114"/>
    </location>
</feature>
<evidence type="ECO:0000313" key="5">
    <source>
        <dbReference type="EMBL" id="CAD8704801.1"/>
    </source>
</evidence>
<feature type="transmembrane region" description="Helical" evidence="4">
    <location>
        <begin position="559"/>
        <end position="576"/>
    </location>
</feature>
<dbReference type="PANTHER" id="PTHR44227:SF3">
    <property type="entry name" value="PROTEIN O-MANNOSYL-TRANSFERASE TMTC4"/>
    <property type="match status" value="1"/>
</dbReference>
<dbReference type="PANTHER" id="PTHR44227">
    <property type="match status" value="1"/>
</dbReference>
<keyword evidence="4" id="KW-0812">Transmembrane</keyword>
<evidence type="ECO:0000256" key="1">
    <source>
        <dbReference type="ARBA" id="ARBA00022737"/>
    </source>
</evidence>
<reference evidence="5" key="1">
    <citation type="submission" date="2021-01" db="EMBL/GenBank/DDBJ databases">
        <authorList>
            <person name="Corre E."/>
            <person name="Pelletier E."/>
            <person name="Niang G."/>
            <person name="Scheremetjew M."/>
            <person name="Finn R."/>
            <person name="Kale V."/>
            <person name="Holt S."/>
            <person name="Cochrane G."/>
            <person name="Meng A."/>
            <person name="Brown T."/>
            <person name="Cohen L."/>
        </authorList>
    </citation>
    <scope>NUCLEOTIDE SEQUENCE</scope>
    <source>
        <strain evidence="5">SL-175</strain>
    </source>
</reference>
<accession>A0A7S0SFZ9</accession>
<feature type="transmembrane region" description="Helical" evidence="4">
    <location>
        <begin position="448"/>
        <end position="470"/>
    </location>
</feature>